<reference evidence="1" key="1">
    <citation type="submission" date="2021-04" db="EMBL/GenBank/DDBJ databases">
        <title>Biosynthetic gene clusters of Dactylosporangioum roseum.</title>
        <authorList>
            <person name="Hartkoorn R.C."/>
            <person name="Beaudoing E."/>
            <person name="Hot D."/>
            <person name="Moureu S."/>
        </authorList>
    </citation>
    <scope>NUCLEOTIDE SEQUENCE</scope>
    <source>
        <strain evidence="1">NRRL B-16295</strain>
    </source>
</reference>
<dbReference type="EMBL" id="CP073721">
    <property type="protein sequence ID" value="UWZ40568.1"/>
    <property type="molecule type" value="Genomic_DNA"/>
</dbReference>
<protein>
    <submittedName>
        <fullName evidence="1">SAM-dependent methyltransferase</fullName>
        <ecNumber evidence="1">2.1.1.-</ecNumber>
    </submittedName>
</protein>
<dbReference type="Gene3D" id="3.40.50.150">
    <property type="entry name" value="Vaccinia Virus protein VP39"/>
    <property type="match status" value="1"/>
</dbReference>
<keyword evidence="1" id="KW-0489">Methyltransferase</keyword>
<evidence type="ECO:0000313" key="2">
    <source>
        <dbReference type="Proteomes" id="UP001058271"/>
    </source>
</evidence>
<proteinExistence type="predicted"/>
<gene>
    <name evidence="1" type="ORF">Drose_24560</name>
</gene>
<keyword evidence="2" id="KW-1185">Reference proteome</keyword>
<name>A0ABY5ZEG1_9ACTN</name>
<dbReference type="Pfam" id="PF04672">
    <property type="entry name" value="Methyltransf_19"/>
    <property type="match status" value="1"/>
</dbReference>
<organism evidence="1 2">
    <name type="scientific">Dactylosporangium roseum</name>
    <dbReference type="NCBI Taxonomy" id="47989"/>
    <lineage>
        <taxon>Bacteria</taxon>
        <taxon>Bacillati</taxon>
        <taxon>Actinomycetota</taxon>
        <taxon>Actinomycetes</taxon>
        <taxon>Micromonosporales</taxon>
        <taxon>Micromonosporaceae</taxon>
        <taxon>Dactylosporangium</taxon>
    </lineage>
</organism>
<dbReference type="InterPro" id="IPR029063">
    <property type="entry name" value="SAM-dependent_MTases_sf"/>
</dbReference>
<evidence type="ECO:0000313" key="1">
    <source>
        <dbReference type="EMBL" id="UWZ40568.1"/>
    </source>
</evidence>
<dbReference type="RefSeq" id="WP_390891452.1">
    <property type="nucleotide sequence ID" value="NZ_BAAABS010000080.1"/>
</dbReference>
<dbReference type="GO" id="GO:0032259">
    <property type="term" value="P:methylation"/>
    <property type="evidence" value="ECO:0007669"/>
    <property type="project" value="UniProtKB-KW"/>
</dbReference>
<dbReference type="SUPFAM" id="SSF53335">
    <property type="entry name" value="S-adenosyl-L-methionine-dependent methyltransferases"/>
    <property type="match status" value="1"/>
</dbReference>
<sequence>MNSPTGGTQRSEQKPATAARMYDFYLGGVHNFQADRQAAQTVIDQFPVVPAVARNNRAFLGRAVRFLAEAGVRQFLDIGSGIPTAGNVHEIAQAAAPDARVVYVDIDPVAVAESLEILHGNDRATAIRGDLREPQAILGHSEVRRMLDFTTPTALILAAVLHFVPDDTQAFGLVDHLVAELPTGSYLVISHGAAETFALSDERTAAAREVYTQRTTTAGKPRPRAQVERFFAGRCQLVDPGVTWAPEWRPAPGDPADFADDTRRSGMWAGVGQLMAMPTTGQPAT</sequence>
<dbReference type="InterPro" id="IPR006764">
    <property type="entry name" value="SAM_dep_MeTrfase_SAV2177_type"/>
</dbReference>
<dbReference type="CDD" id="cd02440">
    <property type="entry name" value="AdoMet_MTases"/>
    <property type="match status" value="1"/>
</dbReference>
<dbReference type="PIRSF" id="PIRSF017393">
    <property type="entry name" value="MTase_SAV2177"/>
    <property type="match status" value="1"/>
</dbReference>
<accession>A0ABY5ZEG1</accession>
<dbReference type="EC" id="2.1.1.-" evidence="1"/>
<keyword evidence="1" id="KW-0808">Transferase</keyword>
<dbReference type="GO" id="GO:0008168">
    <property type="term" value="F:methyltransferase activity"/>
    <property type="evidence" value="ECO:0007669"/>
    <property type="project" value="UniProtKB-KW"/>
</dbReference>
<dbReference type="Proteomes" id="UP001058271">
    <property type="component" value="Chromosome"/>
</dbReference>